<keyword evidence="1" id="KW-0175">Coiled coil</keyword>
<protein>
    <submittedName>
        <fullName evidence="2">Uncharacterized protein</fullName>
    </submittedName>
</protein>
<proteinExistence type="predicted"/>
<evidence type="ECO:0000256" key="1">
    <source>
        <dbReference type="SAM" id="Coils"/>
    </source>
</evidence>
<dbReference type="EMBL" id="JBHLHV010000001">
    <property type="protein sequence ID" value="MFB8891510.1"/>
    <property type="molecule type" value="Genomic_DNA"/>
</dbReference>
<sequence>MTSPPVFSSGPLSSGLGRESAAARTLEMIASLRARLPALRDELDVIRRGAADLDHDTAWRARAARGYRDRLADWRARTDDASARIERLDDELRHVQARLVMGGP</sequence>
<dbReference type="RefSeq" id="WP_378715898.1">
    <property type="nucleotide sequence ID" value="NZ_JBHLHV010000001.1"/>
</dbReference>
<keyword evidence="3" id="KW-1185">Reference proteome</keyword>
<comment type="caution">
    <text evidence="2">The sequence shown here is derived from an EMBL/GenBank/DDBJ whole genome shotgun (WGS) entry which is preliminary data.</text>
</comment>
<reference evidence="2 3" key="1">
    <citation type="submission" date="2024-08" db="EMBL/GenBank/DDBJ databases">
        <title>Heavy metals resistant antinobacteria isolated from wastewater.</title>
        <authorList>
            <person name="Roman Ponce B."/>
            <person name="Blanco Mercado M.A."/>
            <person name="Avila Aldana I.N."/>
            <person name="Morales Arrieta S."/>
        </authorList>
    </citation>
    <scope>NUCLEOTIDE SEQUENCE [LARGE SCALE GENOMIC DNA]</scope>
    <source>
        <strain evidence="3">sma-1</strain>
    </source>
</reference>
<gene>
    <name evidence="2" type="ORF">AB7P39_01495</name>
</gene>
<name>A0ABV5ENH1_9MICO</name>
<accession>A0ABV5ENH1</accession>
<dbReference type="Proteomes" id="UP001589643">
    <property type="component" value="Unassembled WGS sequence"/>
</dbReference>
<organism evidence="2 3">
    <name type="scientific">Microbacterium plantarum</name>
    <dbReference type="NCBI Taxonomy" id="1816425"/>
    <lineage>
        <taxon>Bacteria</taxon>
        <taxon>Bacillati</taxon>
        <taxon>Actinomycetota</taxon>
        <taxon>Actinomycetes</taxon>
        <taxon>Micrococcales</taxon>
        <taxon>Microbacteriaceae</taxon>
        <taxon>Microbacterium</taxon>
    </lineage>
</organism>
<feature type="coiled-coil region" evidence="1">
    <location>
        <begin position="71"/>
        <end position="98"/>
    </location>
</feature>
<evidence type="ECO:0000313" key="3">
    <source>
        <dbReference type="Proteomes" id="UP001589643"/>
    </source>
</evidence>
<evidence type="ECO:0000313" key="2">
    <source>
        <dbReference type="EMBL" id="MFB8891510.1"/>
    </source>
</evidence>